<dbReference type="RefSeq" id="WP_079560640.1">
    <property type="nucleotide sequence ID" value="NZ_FUZK01000001.1"/>
</dbReference>
<dbReference type="PANTHER" id="PTHR43549:SF2">
    <property type="entry name" value="MULTIDRUG RESISTANCE PROTEIN NORM-RELATED"/>
    <property type="match status" value="1"/>
</dbReference>
<dbReference type="PANTHER" id="PTHR43549">
    <property type="entry name" value="MULTIDRUG RESISTANCE PROTEIN YPNP-RELATED"/>
    <property type="match status" value="1"/>
</dbReference>
<feature type="transmembrane region" description="Helical" evidence="7">
    <location>
        <begin position="372"/>
        <end position="390"/>
    </location>
</feature>
<sequence>MITLNQKDERKRHQIIHGSLWKTILILSLPLAIYETFNYLYSFIDLWLVTGMDTSFVTSVIFVDEIRLAVAAFGGSIAAAGSVVVARFYGSNELENAKKSAFQALILAIIVSFTIVILMVTFGEIILRFFGATETIIDQSLSYYNVQMITTALVAFNSVFIGLEKAKGNTKVILIVNIAVMLVKLGVSVVWVRYFNGGLLELSLSSLLAQLILSFVGIYVLMFYKHNSLRLSIRDIKIDKVLIKEIFLLAIPVFLGKFLFNMGKVIINGIALLYHEFVVAALGICGKIFGFFANVANVFHEAEMSIVSQNLGNKKLDRAIQTFYISLIYAASISIIGLIVSHFIKEYMIHILGNFSSEEFFVILEIYKYEQFSLVFSALISVVSGFFIGFKRTKIVFWINITRVVILRLPVLYIMYQLTGGKNFRDVGFVMFFSNSLTTLLCFFLVFKFIQELKTFGYDQIPYKI</sequence>
<feature type="transmembrane region" description="Helical" evidence="7">
    <location>
        <begin position="246"/>
        <end position="271"/>
    </location>
</feature>
<dbReference type="GO" id="GO:0042910">
    <property type="term" value="F:xenobiotic transmembrane transporter activity"/>
    <property type="evidence" value="ECO:0007669"/>
    <property type="project" value="InterPro"/>
</dbReference>
<dbReference type="GO" id="GO:0015297">
    <property type="term" value="F:antiporter activity"/>
    <property type="evidence" value="ECO:0007669"/>
    <property type="project" value="InterPro"/>
</dbReference>
<keyword evidence="3" id="KW-1003">Cell membrane</keyword>
<feature type="transmembrane region" description="Helical" evidence="7">
    <location>
        <begin position="207"/>
        <end position="225"/>
    </location>
</feature>
<feature type="transmembrane region" description="Helical" evidence="7">
    <location>
        <begin position="277"/>
        <end position="299"/>
    </location>
</feature>
<dbReference type="GO" id="GO:0005886">
    <property type="term" value="C:plasma membrane"/>
    <property type="evidence" value="ECO:0007669"/>
    <property type="project" value="UniProtKB-SubCell"/>
</dbReference>
<feature type="transmembrane region" description="Helical" evidence="7">
    <location>
        <begin position="428"/>
        <end position="447"/>
    </location>
</feature>
<evidence type="ECO:0000256" key="2">
    <source>
        <dbReference type="ARBA" id="ARBA00022448"/>
    </source>
</evidence>
<keyword evidence="4 7" id="KW-0812">Transmembrane</keyword>
<dbReference type="Pfam" id="PF01554">
    <property type="entry name" value="MatE"/>
    <property type="match status" value="2"/>
</dbReference>
<gene>
    <name evidence="8" type="primary">norM</name>
    <name evidence="8" type="ORF">Aocu_11650</name>
</gene>
<evidence type="ECO:0000256" key="7">
    <source>
        <dbReference type="SAM" id="Phobius"/>
    </source>
</evidence>
<dbReference type="PIRSF" id="PIRSF006603">
    <property type="entry name" value="DinF"/>
    <property type="match status" value="1"/>
</dbReference>
<feature type="transmembrane region" description="Helical" evidence="7">
    <location>
        <begin position="20"/>
        <end position="48"/>
    </location>
</feature>
<organism evidence="8 9">
    <name type="scientific">Acholeplasma oculi</name>
    <dbReference type="NCBI Taxonomy" id="35623"/>
    <lineage>
        <taxon>Bacteria</taxon>
        <taxon>Bacillati</taxon>
        <taxon>Mycoplasmatota</taxon>
        <taxon>Mollicutes</taxon>
        <taxon>Acholeplasmatales</taxon>
        <taxon>Acholeplasmataceae</taxon>
        <taxon>Acholeplasma</taxon>
    </lineage>
</organism>
<keyword evidence="9" id="KW-1185">Reference proteome</keyword>
<dbReference type="InParanoid" id="A0A061ABQ5"/>
<dbReference type="PATRIC" id="fig|35623.3.peg.1165"/>
<proteinExistence type="predicted"/>
<feature type="transmembrane region" description="Helical" evidence="7">
    <location>
        <begin position="320"/>
        <end position="344"/>
    </location>
</feature>
<protein>
    <submittedName>
        <fullName evidence="8">MATE efflux family protein NorM</fullName>
    </submittedName>
</protein>
<evidence type="ECO:0000256" key="1">
    <source>
        <dbReference type="ARBA" id="ARBA00004651"/>
    </source>
</evidence>
<dbReference type="HOGENOM" id="CLU_012893_5_3_14"/>
<evidence type="ECO:0000313" key="8">
    <source>
        <dbReference type="EMBL" id="CDR31238.1"/>
    </source>
</evidence>
<dbReference type="STRING" id="35623.Aocu_11650"/>
<dbReference type="InterPro" id="IPR048279">
    <property type="entry name" value="MdtK-like"/>
</dbReference>
<dbReference type="InterPro" id="IPR002528">
    <property type="entry name" value="MATE_fam"/>
</dbReference>
<dbReference type="KEGG" id="aoc:Aocu_11650"/>
<evidence type="ECO:0000256" key="5">
    <source>
        <dbReference type="ARBA" id="ARBA00022989"/>
    </source>
</evidence>
<accession>A0A061ABQ5</accession>
<comment type="subcellular location">
    <subcellularLocation>
        <location evidence="1">Cell membrane</location>
        <topology evidence="1">Multi-pass membrane protein</topology>
    </subcellularLocation>
</comment>
<dbReference type="EMBL" id="LK028559">
    <property type="protein sequence ID" value="CDR31238.1"/>
    <property type="molecule type" value="Genomic_DNA"/>
</dbReference>
<feature type="transmembrane region" description="Helical" evidence="7">
    <location>
        <begin position="397"/>
        <end position="416"/>
    </location>
</feature>
<evidence type="ECO:0000256" key="4">
    <source>
        <dbReference type="ARBA" id="ARBA00022692"/>
    </source>
</evidence>
<keyword evidence="2" id="KW-0813">Transport</keyword>
<feature type="transmembrane region" description="Helical" evidence="7">
    <location>
        <begin position="172"/>
        <end position="195"/>
    </location>
</feature>
<dbReference type="AlphaFoldDB" id="A0A061ABQ5"/>
<reference evidence="9" key="1">
    <citation type="submission" date="2014-05" db="EMBL/GenBank/DDBJ databases">
        <authorList>
            <person name="Kube M."/>
        </authorList>
    </citation>
    <scope>NUCLEOTIDE SEQUENCE [LARGE SCALE GENOMIC DNA]</scope>
</reference>
<dbReference type="Proteomes" id="UP000032434">
    <property type="component" value="Chromosome 1"/>
</dbReference>
<feature type="transmembrane region" description="Helical" evidence="7">
    <location>
        <begin position="142"/>
        <end position="160"/>
    </location>
</feature>
<evidence type="ECO:0000313" key="9">
    <source>
        <dbReference type="Proteomes" id="UP000032434"/>
    </source>
</evidence>
<keyword evidence="6 7" id="KW-0472">Membrane</keyword>
<dbReference type="OrthoDB" id="385629at2"/>
<feature type="transmembrane region" description="Helical" evidence="7">
    <location>
        <begin position="101"/>
        <end position="122"/>
    </location>
</feature>
<dbReference type="InterPro" id="IPR052031">
    <property type="entry name" value="Membrane_Transporter-Flippase"/>
</dbReference>
<evidence type="ECO:0000256" key="3">
    <source>
        <dbReference type="ARBA" id="ARBA00022475"/>
    </source>
</evidence>
<keyword evidence="5 7" id="KW-1133">Transmembrane helix</keyword>
<feature type="transmembrane region" description="Helical" evidence="7">
    <location>
        <begin position="68"/>
        <end position="89"/>
    </location>
</feature>
<name>A0A061ABQ5_9MOLU</name>
<evidence type="ECO:0000256" key="6">
    <source>
        <dbReference type="ARBA" id="ARBA00023136"/>
    </source>
</evidence>